<keyword evidence="1" id="KW-0472">Membrane</keyword>
<name>A0A484LME2_9ASTE</name>
<organism evidence="2 3">
    <name type="scientific">Cuscuta campestris</name>
    <dbReference type="NCBI Taxonomy" id="132261"/>
    <lineage>
        <taxon>Eukaryota</taxon>
        <taxon>Viridiplantae</taxon>
        <taxon>Streptophyta</taxon>
        <taxon>Embryophyta</taxon>
        <taxon>Tracheophyta</taxon>
        <taxon>Spermatophyta</taxon>
        <taxon>Magnoliopsida</taxon>
        <taxon>eudicotyledons</taxon>
        <taxon>Gunneridae</taxon>
        <taxon>Pentapetalae</taxon>
        <taxon>asterids</taxon>
        <taxon>lamiids</taxon>
        <taxon>Solanales</taxon>
        <taxon>Convolvulaceae</taxon>
        <taxon>Cuscuteae</taxon>
        <taxon>Cuscuta</taxon>
        <taxon>Cuscuta subgen. Grammica</taxon>
        <taxon>Cuscuta sect. Cleistogrammica</taxon>
    </lineage>
</organism>
<proteinExistence type="predicted"/>
<evidence type="ECO:0000313" key="3">
    <source>
        <dbReference type="Proteomes" id="UP000595140"/>
    </source>
</evidence>
<protein>
    <submittedName>
        <fullName evidence="2">Uncharacterized protein</fullName>
    </submittedName>
</protein>
<sequence length="182" mass="19625">MLAAFVCISFSGLSFTHFNGIWGYGGKTYFFIILGMALPVALLLITLSMVDATLRDILRMNVGVAIVEKCVCIPLAIFLGVVGGQTHLFVAGSIYLFAGGWLCFVYVAEMRYVLGIFNTLITTATVRVSKLDSSDHFLVLVAILADVSISAILYGGRHALHDSREDGISTGLREPLVTGEDV</sequence>
<dbReference type="EMBL" id="OOIL02001679">
    <property type="protein sequence ID" value="VFQ77474.1"/>
    <property type="molecule type" value="Genomic_DNA"/>
</dbReference>
<feature type="transmembrane region" description="Helical" evidence="1">
    <location>
        <begin position="62"/>
        <end position="82"/>
    </location>
</feature>
<accession>A0A484LME2</accession>
<keyword evidence="3" id="KW-1185">Reference proteome</keyword>
<keyword evidence="1" id="KW-0812">Transmembrane</keyword>
<dbReference type="Proteomes" id="UP000595140">
    <property type="component" value="Unassembled WGS sequence"/>
</dbReference>
<evidence type="ECO:0000313" key="2">
    <source>
        <dbReference type="EMBL" id="VFQ77474.1"/>
    </source>
</evidence>
<feature type="transmembrane region" description="Helical" evidence="1">
    <location>
        <begin position="28"/>
        <end position="50"/>
    </location>
</feature>
<evidence type="ECO:0000256" key="1">
    <source>
        <dbReference type="SAM" id="Phobius"/>
    </source>
</evidence>
<keyword evidence="1" id="KW-1133">Transmembrane helix</keyword>
<feature type="transmembrane region" description="Helical" evidence="1">
    <location>
        <begin position="88"/>
        <end position="107"/>
    </location>
</feature>
<dbReference type="AlphaFoldDB" id="A0A484LME2"/>
<gene>
    <name evidence="2" type="ORF">CCAM_LOCUS19250</name>
</gene>
<reference evidence="2 3" key="1">
    <citation type="submission" date="2018-04" db="EMBL/GenBank/DDBJ databases">
        <authorList>
            <person name="Vogel A."/>
        </authorList>
    </citation>
    <scope>NUCLEOTIDE SEQUENCE [LARGE SCALE GENOMIC DNA]</scope>
</reference>
<feature type="transmembrane region" description="Helical" evidence="1">
    <location>
        <begin position="136"/>
        <end position="154"/>
    </location>
</feature>